<evidence type="ECO:0000313" key="6">
    <source>
        <dbReference type="EnsemblProtists" id="PYU1_T005029"/>
    </source>
</evidence>
<evidence type="ECO:0000259" key="5">
    <source>
        <dbReference type="PROSITE" id="PS51352"/>
    </source>
</evidence>
<evidence type="ECO:0000256" key="3">
    <source>
        <dbReference type="ARBA" id="ARBA00023002"/>
    </source>
</evidence>
<organism evidence="6 7">
    <name type="scientific">Globisporangium ultimum (strain ATCC 200006 / CBS 805.95 / DAOM BR144)</name>
    <name type="common">Pythium ultimum</name>
    <dbReference type="NCBI Taxonomy" id="431595"/>
    <lineage>
        <taxon>Eukaryota</taxon>
        <taxon>Sar</taxon>
        <taxon>Stramenopiles</taxon>
        <taxon>Oomycota</taxon>
        <taxon>Peronosporomycetes</taxon>
        <taxon>Pythiales</taxon>
        <taxon>Pythiaceae</taxon>
        <taxon>Globisporangium</taxon>
    </lineage>
</organism>
<keyword evidence="7" id="KW-1185">Reference proteome</keyword>
<keyword evidence="3 4" id="KW-0560">Oxidoreductase</keyword>
<reference evidence="6" key="3">
    <citation type="submission" date="2015-02" db="UniProtKB">
        <authorList>
            <consortium name="EnsemblProtists"/>
        </authorList>
    </citation>
    <scope>IDENTIFICATION</scope>
    <source>
        <strain evidence="6">DAOM BR144</strain>
    </source>
</reference>
<dbReference type="Pfam" id="PF00255">
    <property type="entry name" value="GSHPx"/>
    <property type="match status" value="1"/>
</dbReference>
<reference evidence="7" key="1">
    <citation type="journal article" date="2010" name="Genome Biol.">
        <title>Genome sequence of the necrotrophic plant pathogen Pythium ultimum reveals original pathogenicity mechanisms and effector repertoire.</title>
        <authorList>
            <person name="Levesque C.A."/>
            <person name="Brouwer H."/>
            <person name="Cano L."/>
            <person name="Hamilton J.P."/>
            <person name="Holt C."/>
            <person name="Huitema E."/>
            <person name="Raffaele S."/>
            <person name="Robideau G.P."/>
            <person name="Thines M."/>
            <person name="Win J."/>
            <person name="Zerillo M.M."/>
            <person name="Beakes G.W."/>
            <person name="Boore J.L."/>
            <person name="Busam D."/>
            <person name="Dumas B."/>
            <person name="Ferriera S."/>
            <person name="Fuerstenberg S.I."/>
            <person name="Gachon C.M."/>
            <person name="Gaulin E."/>
            <person name="Govers F."/>
            <person name="Grenville-Briggs L."/>
            <person name="Horner N."/>
            <person name="Hostetler J."/>
            <person name="Jiang R.H."/>
            <person name="Johnson J."/>
            <person name="Krajaejun T."/>
            <person name="Lin H."/>
            <person name="Meijer H.J."/>
            <person name="Moore B."/>
            <person name="Morris P."/>
            <person name="Phuntmart V."/>
            <person name="Puiu D."/>
            <person name="Shetty J."/>
            <person name="Stajich J.E."/>
            <person name="Tripathy S."/>
            <person name="Wawra S."/>
            <person name="van West P."/>
            <person name="Whitty B.R."/>
            <person name="Coutinho P.M."/>
            <person name="Henrissat B."/>
            <person name="Martin F."/>
            <person name="Thomas P.D."/>
            <person name="Tyler B.M."/>
            <person name="De Vries R.P."/>
            <person name="Kamoun S."/>
            <person name="Yandell M."/>
            <person name="Tisserat N."/>
            <person name="Buell C.R."/>
        </authorList>
    </citation>
    <scope>NUCLEOTIDE SEQUENCE</scope>
    <source>
        <strain evidence="7">DAOM:BR144</strain>
    </source>
</reference>
<dbReference type="InterPro" id="IPR029759">
    <property type="entry name" value="GPX_AS"/>
</dbReference>
<dbReference type="VEuPathDB" id="FungiDB:PYU1_G005018"/>
<dbReference type="GO" id="GO:0004601">
    <property type="term" value="F:peroxidase activity"/>
    <property type="evidence" value="ECO:0007669"/>
    <property type="project" value="UniProtKB-KW"/>
</dbReference>
<dbReference type="InParanoid" id="K3WJ87"/>
<protein>
    <recommendedName>
        <fullName evidence="4">Glutathione peroxidase</fullName>
    </recommendedName>
</protein>
<dbReference type="EnsemblProtists" id="PYU1_T005029">
    <property type="protein sequence ID" value="PYU1_T005029"/>
    <property type="gene ID" value="PYU1_G005018"/>
</dbReference>
<dbReference type="STRING" id="431595.K3WJ87"/>
<dbReference type="InterPro" id="IPR029760">
    <property type="entry name" value="GPX_CS"/>
</dbReference>
<dbReference type="InterPro" id="IPR000889">
    <property type="entry name" value="Glutathione_peroxidase"/>
</dbReference>
<dbReference type="PROSITE" id="PS51355">
    <property type="entry name" value="GLUTATHIONE_PEROXID_3"/>
    <property type="match status" value="1"/>
</dbReference>
<proteinExistence type="inferred from homology"/>
<dbReference type="PRINTS" id="PR01011">
    <property type="entry name" value="GLUTPROXDASE"/>
</dbReference>
<name>K3WJ87_GLOUD</name>
<dbReference type="eggNOG" id="KOG1651">
    <property type="taxonomic scope" value="Eukaryota"/>
</dbReference>
<keyword evidence="2 4" id="KW-0575">Peroxidase</keyword>
<evidence type="ECO:0000313" key="7">
    <source>
        <dbReference type="Proteomes" id="UP000019132"/>
    </source>
</evidence>
<evidence type="ECO:0000256" key="1">
    <source>
        <dbReference type="ARBA" id="ARBA00006926"/>
    </source>
</evidence>
<dbReference type="InterPro" id="IPR013766">
    <property type="entry name" value="Thioredoxin_domain"/>
</dbReference>
<dbReference type="PROSITE" id="PS00763">
    <property type="entry name" value="GLUTATHIONE_PEROXID_2"/>
    <property type="match status" value="1"/>
</dbReference>
<dbReference type="CDD" id="cd00340">
    <property type="entry name" value="GSH_Peroxidase"/>
    <property type="match status" value="1"/>
</dbReference>
<comment type="similarity">
    <text evidence="1 4">Belongs to the glutathione peroxidase family.</text>
</comment>
<dbReference type="PANTHER" id="PTHR11592">
    <property type="entry name" value="GLUTATHIONE PEROXIDASE"/>
    <property type="match status" value="1"/>
</dbReference>
<sequence length="427" mass="47584">MALHGRAHARLQRFAALPADLQADTHAFQATLVADKDSAFEVQSASLLTSVRAIDGKDLTTLIVKWLLERETPEHVTLSSTDVPVRAHQIADALVLSGFVTPFKDDLDHFDAADPETFVKDGELLIPIAHDVVGDDVKTTSVWTALDGAIYAKHLKHKAGLLAQFTDGKDVYVVLNGKTKKVYLFESDLARESIKEVDGEALKVQFDHAFFKFGVLVSSLTGDDKHVASELFNAGTKHLQEEFVNVLLNVGVHYHEAFHGEIENVKSIYELKDTDISGTEITFDKYKGKVLLVVNVSSNCGLTPTNYPELTALDEKYRDQGLVILAFPCNQFGSQEPGTNEEIVEFVKQYNAQYQFFEKADVNGPHARPVFAYLKAKLPGTFGNYIKWNFTKFLVDRNGVPYKRFAPLEKPFSFEDEIQRLLSTSAP</sequence>
<dbReference type="GO" id="GO:0006979">
    <property type="term" value="P:response to oxidative stress"/>
    <property type="evidence" value="ECO:0007669"/>
    <property type="project" value="InterPro"/>
</dbReference>
<dbReference type="EMBL" id="GL376564">
    <property type="status" value="NOT_ANNOTATED_CDS"/>
    <property type="molecule type" value="Genomic_DNA"/>
</dbReference>
<evidence type="ECO:0000256" key="2">
    <source>
        <dbReference type="ARBA" id="ARBA00022559"/>
    </source>
</evidence>
<dbReference type="InterPro" id="IPR036249">
    <property type="entry name" value="Thioredoxin-like_sf"/>
</dbReference>
<evidence type="ECO:0000256" key="4">
    <source>
        <dbReference type="RuleBase" id="RU000499"/>
    </source>
</evidence>
<dbReference type="PROSITE" id="PS00460">
    <property type="entry name" value="GLUTATHIONE_PEROXID_1"/>
    <property type="match status" value="1"/>
</dbReference>
<dbReference type="HOGENOM" id="CLU_029507_7_0_1"/>
<accession>K3WJ87</accession>
<dbReference type="AlphaFoldDB" id="K3WJ87"/>
<dbReference type="Proteomes" id="UP000019132">
    <property type="component" value="Unassembled WGS sequence"/>
</dbReference>
<dbReference type="PROSITE" id="PS51352">
    <property type="entry name" value="THIOREDOXIN_2"/>
    <property type="match status" value="1"/>
</dbReference>
<reference evidence="7" key="2">
    <citation type="submission" date="2010-04" db="EMBL/GenBank/DDBJ databases">
        <authorList>
            <person name="Buell R."/>
            <person name="Hamilton J."/>
            <person name="Hostetler J."/>
        </authorList>
    </citation>
    <scope>NUCLEOTIDE SEQUENCE [LARGE SCALE GENOMIC DNA]</scope>
    <source>
        <strain evidence="7">DAOM:BR144</strain>
    </source>
</reference>
<dbReference type="Gene3D" id="3.40.30.10">
    <property type="entry name" value="Glutaredoxin"/>
    <property type="match status" value="1"/>
</dbReference>
<dbReference type="SUPFAM" id="SSF52833">
    <property type="entry name" value="Thioredoxin-like"/>
    <property type="match status" value="1"/>
</dbReference>
<feature type="domain" description="Thioredoxin" evidence="5">
    <location>
        <begin position="262"/>
        <end position="427"/>
    </location>
</feature>
<dbReference type="PANTHER" id="PTHR11592:SF78">
    <property type="entry name" value="GLUTATHIONE PEROXIDASE"/>
    <property type="match status" value="1"/>
</dbReference>
<dbReference type="FunFam" id="3.40.30.10:FF:000025">
    <property type="entry name" value="Glutathione peroxidase"/>
    <property type="match status" value="1"/>
</dbReference>